<feature type="region of interest" description="Disordered" evidence="1">
    <location>
        <begin position="1"/>
        <end position="28"/>
    </location>
</feature>
<evidence type="ECO:0000256" key="1">
    <source>
        <dbReference type="SAM" id="MobiDB-lite"/>
    </source>
</evidence>
<evidence type="ECO:0000313" key="2">
    <source>
        <dbReference type="EMBL" id="MBB5039616.1"/>
    </source>
</evidence>
<dbReference type="EMBL" id="JACHIF010000009">
    <property type="protein sequence ID" value="MBB5039616.1"/>
    <property type="molecule type" value="Genomic_DNA"/>
</dbReference>
<dbReference type="AlphaFoldDB" id="A0A7W7YNU3"/>
<protein>
    <submittedName>
        <fullName evidence="2">Uncharacterized protein</fullName>
    </submittedName>
</protein>
<dbReference type="Gene3D" id="2.160.20.10">
    <property type="entry name" value="Single-stranded right-handed beta-helix, Pectin lyase-like"/>
    <property type="match status" value="1"/>
</dbReference>
<comment type="caution">
    <text evidence="2">The sequence shown here is derived from an EMBL/GenBank/DDBJ whole genome shotgun (WGS) entry which is preliminary data.</text>
</comment>
<dbReference type="RefSeq" id="WP_184211563.1">
    <property type="nucleotide sequence ID" value="NZ_JACHIF010000009.1"/>
</dbReference>
<dbReference type="SUPFAM" id="SSF51126">
    <property type="entry name" value="Pectin lyase-like"/>
    <property type="match status" value="1"/>
</dbReference>
<dbReference type="InterPro" id="IPR011050">
    <property type="entry name" value="Pectin_lyase_fold/virulence"/>
</dbReference>
<reference evidence="2 3" key="1">
    <citation type="submission" date="2020-08" db="EMBL/GenBank/DDBJ databases">
        <title>Genomic Encyclopedia of Type Strains, Phase IV (KMG-IV): sequencing the most valuable type-strain genomes for metagenomic binning, comparative biology and taxonomic classification.</title>
        <authorList>
            <person name="Goeker M."/>
        </authorList>
    </citation>
    <scope>NUCLEOTIDE SEQUENCE [LARGE SCALE GENOMIC DNA]</scope>
    <source>
        <strain evidence="2 3">DSM 12251</strain>
    </source>
</reference>
<accession>A0A7W7YNU3</accession>
<organism evidence="2 3">
    <name type="scientific">Prosthecobacter dejongeii</name>
    <dbReference type="NCBI Taxonomy" id="48465"/>
    <lineage>
        <taxon>Bacteria</taxon>
        <taxon>Pseudomonadati</taxon>
        <taxon>Verrucomicrobiota</taxon>
        <taxon>Verrucomicrobiia</taxon>
        <taxon>Verrucomicrobiales</taxon>
        <taxon>Verrucomicrobiaceae</taxon>
        <taxon>Prosthecobacter</taxon>
    </lineage>
</organism>
<proteinExistence type="predicted"/>
<evidence type="ECO:0000313" key="3">
    <source>
        <dbReference type="Proteomes" id="UP000534294"/>
    </source>
</evidence>
<name>A0A7W7YNU3_9BACT</name>
<gene>
    <name evidence="2" type="ORF">HNQ64_003891</name>
</gene>
<keyword evidence="3" id="KW-1185">Reference proteome</keyword>
<sequence>MRSKTPIFPLPNGAPSGTTKGGSLGRNESQSTSFLGRWSFGMGRWAKWACLLTVGPLWAVQGAMELIARETFEGVKTLNAENVGQLGTWIRGAWHCRPIGPRVEGTPAPGWSGRTKKEMVEFRWDLTQAPYSQAQQGGLVGCWVRFEDLLSAGYFNEGSGVANPAQILQLNCRQDNNPFQMIGVTQSGQLLCRKAGVWHAGGNVEKHTWYWLQIEWLDTETGFAAKASFQKLGGELQELSTESIVLADHPARYAMVMNAPFQTAPFQNYIWGGRLGGATLAKISTLGEGRQLPDLLQPVEERHTWYLNPLTGNDDHDGLSPEKAWKTVAKFNEESLCHGLLSPKNGGYAQGDTVSVDTSGAPLLLKAESWRIHTPGLSIVPAAGQQRIQIQAHGDISAPGARWERVDGFPNVWTTTDANADDLAHVVVWEDDRWLHHPTGEQASAVMAALNQVPGSFYSDGTALYLHPFGSTNPNVDGKTYTRSRFRPGGASAVMLVAPDLYIEGLEICKTTLAEASTNLPFTAYGIQGDEGFGGLTVLKHCTVSYAGKHCIGFTDSNSGRQVTVEDCQVEQGTPYANQSPWVDYNGLPTASGNKTIYKNCLNLKPMGKIGSTEGATQETTSYLLHNNGSGTQFAEIEFIGGIYGGQISTYVGVTSLKLTGTTFGGGVSGAQTTSVTRCVMTQLPMGNSAPDGVLIARHNLGLFSDGVFNSSFNASCQGTLIYEGNTFDLRPFQRSDNASFSLFQRVAPVNFVFRNNVFITPADQFFSVIEKAQATDALTFSHNVYHRGQTGAAARVVSLYNDGLTTAGRSLTEWQALGQDTEGLGQDAKLDAFYMPTLDSPAVRSGANLGEAPDFTGRHFWARRSRGAVEPAESFSDWQSRHFTLAELGQTAVSGPQADDDQDGISNLVEFAFGYDPRVFEKAFHQKIHVTYSGQEKQVSLEFRKPAYALGVSYIPEMSLDMTAWEIWPNNLLPSVESRSLDGMISFTFDQSLPEIHADRLFFRLRVDLLESSLEDE</sequence>
<dbReference type="Proteomes" id="UP000534294">
    <property type="component" value="Unassembled WGS sequence"/>
</dbReference>
<dbReference type="InterPro" id="IPR012334">
    <property type="entry name" value="Pectin_lyas_fold"/>
</dbReference>